<dbReference type="GO" id="GO:0016853">
    <property type="term" value="F:isomerase activity"/>
    <property type="evidence" value="ECO:0007669"/>
    <property type="project" value="UniProtKB-KW"/>
</dbReference>
<evidence type="ECO:0000259" key="1">
    <source>
        <dbReference type="Pfam" id="PF01261"/>
    </source>
</evidence>
<dbReference type="EMBL" id="JABACJ020000001">
    <property type="protein sequence ID" value="MBU3874237.1"/>
    <property type="molecule type" value="Genomic_DNA"/>
</dbReference>
<dbReference type="PANTHER" id="PTHR12110">
    <property type="entry name" value="HYDROXYPYRUVATE ISOMERASE"/>
    <property type="match status" value="1"/>
</dbReference>
<keyword evidence="2" id="KW-0413">Isomerase</keyword>
<proteinExistence type="predicted"/>
<dbReference type="PANTHER" id="PTHR12110:SF53">
    <property type="entry name" value="BLR5974 PROTEIN"/>
    <property type="match status" value="1"/>
</dbReference>
<name>A0ABS6CY35_9FIRM</name>
<keyword evidence="3" id="KW-1185">Reference proteome</keyword>
<dbReference type="Pfam" id="PF01261">
    <property type="entry name" value="AP_endonuc_2"/>
    <property type="match status" value="1"/>
</dbReference>
<reference evidence="2 3" key="1">
    <citation type="submission" date="2021-06" db="EMBL/GenBank/DDBJ databases">
        <title>Faecalicatena sp. nov. isolated from porcine feces.</title>
        <authorList>
            <person name="Oh B.S."/>
            <person name="Lee J.H."/>
        </authorList>
    </citation>
    <scope>NUCLEOTIDE SEQUENCE [LARGE SCALE GENOMIC DNA]</scope>
    <source>
        <strain evidence="2 3">AGMB00832</strain>
    </source>
</reference>
<dbReference type="InterPro" id="IPR013022">
    <property type="entry name" value="Xyl_isomerase-like_TIM-brl"/>
</dbReference>
<protein>
    <submittedName>
        <fullName evidence="2">Sugar phosphate isomerase/epimerase</fullName>
    </submittedName>
</protein>
<accession>A0ABS6CY35</accession>
<evidence type="ECO:0000313" key="3">
    <source>
        <dbReference type="Proteomes" id="UP000723714"/>
    </source>
</evidence>
<evidence type="ECO:0000313" key="2">
    <source>
        <dbReference type="EMBL" id="MBU3874237.1"/>
    </source>
</evidence>
<comment type="caution">
    <text evidence="2">The sequence shown here is derived from an EMBL/GenBank/DDBJ whole genome shotgun (WGS) entry which is preliminary data.</text>
</comment>
<organism evidence="2 3">
    <name type="scientific">Faecalicatena faecalis</name>
    <dbReference type="NCBI Taxonomy" id="2726362"/>
    <lineage>
        <taxon>Bacteria</taxon>
        <taxon>Bacillati</taxon>
        <taxon>Bacillota</taxon>
        <taxon>Clostridia</taxon>
        <taxon>Lachnospirales</taxon>
        <taxon>Lachnospiraceae</taxon>
        <taxon>Faecalicatena</taxon>
    </lineage>
</organism>
<dbReference type="Proteomes" id="UP000723714">
    <property type="component" value="Unassembled WGS sequence"/>
</dbReference>
<gene>
    <name evidence="2" type="ORF">HGO97_000190</name>
</gene>
<dbReference type="RefSeq" id="WP_216238245.1">
    <property type="nucleotide sequence ID" value="NZ_JABACJ020000001.1"/>
</dbReference>
<feature type="domain" description="Xylose isomerase-like TIM barrel" evidence="1">
    <location>
        <begin position="35"/>
        <end position="252"/>
    </location>
</feature>
<dbReference type="InterPro" id="IPR050312">
    <property type="entry name" value="IolE/XylAMocC-like"/>
</dbReference>
<sequence length="261" mass="29594">MIKIGCISWSHRNDFSKGAMDVFTWMEHCKQECRLDGAEIWNNHFESLEEDYLQKIKKKSEELGLPVYSVATKCIFGGFSDEEIKKAKDTMREWLKITDYLGASIMRISIGGEGLRDEKRQEKVFLSLSEVIQEGKYPHITVGIENQEPGVVQNVSDVKKMKAVSGGLLKVVLDNGSFIKKGDSYGFMEEVLLDAAVVHVKFFDINEDGSDKILDYAKIKDILKSKGYDGYVSIEYDSNEPAVRDVPKIASYLRKVLLEVE</sequence>